<evidence type="ECO:0000313" key="1">
    <source>
        <dbReference type="EMBL" id="QFU84278.1"/>
    </source>
</evidence>
<keyword evidence="1" id="KW-0614">Plasmid</keyword>
<dbReference type="AlphaFoldDB" id="A0A5P9P826"/>
<dbReference type="OrthoDB" id="320972at2157"/>
<accession>A0A5P9P826</accession>
<proteinExistence type="predicted"/>
<geneLocation type="plasmid" evidence="1 2">
    <name>unnamed1</name>
</geneLocation>
<dbReference type="EMBL" id="CP045489">
    <property type="protein sequence ID" value="QFU84278.1"/>
    <property type="molecule type" value="Genomic_DNA"/>
</dbReference>
<keyword evidence="2" id="KW-1185">Reference proteome</keyword>
<dbReference type="KEGG" id="nas:GCU68_17000"/>
<organism evidence="1 2">
    <name type="scientific">Natronorubrum aibiense</name>
    <dbReference type="NCBI Taxonomy" id="348826"/>
    <lineage>
        <taxon>Archaea</taxon>
        <taxon>Methanobacteriati</taxon>
        <taxon>Methanobacteriota</taxon>
        <taxon>Stenosarchaea group</taxon>
        <taxon>Halobacteria</taxon>
        <taxon>Halobacteriales</taxon>
        <taxon>Natrialbaceae</taxon>
        <taxon>Natronorubrum</taxon>
    </lineage>
</organism>
<dbReference type="Proteomes" id="UP000326170">
    <property type="component" value="Plasmid unnamed1"/>
</dbReference>
<dbReference type="RefSeq" id="WP_152943808.1">
    <property type="nucleotide sequence ID" value="NZ_CP045489.1"/>
</dbReference>
<dbReference type="GeneID" id="42302777"/>
<protein>
    <submittedName>
        <fullName evidence="1">Uncharacterized protein</fullName>
    </submittedName>
</protein>
<sequence length="395" mass="45119">MENSTAEAEIFLPLADWLDDHGYDFFVHVPDMHQSNEGYSQLYDQYPSHSISIGPYKPDVLGYTPSNRVFAIEVKGTQNLRKGLGQAISYQRGVDHAYLAADRTKLQRVHDLALSKGIGVFEVDRDARDVSEKHPYAAEMKDLLYNTRHQLESMYVTGNQQSRRLPNYADPLNQLMPVVAVAGHDCATTDEIGNLVEATDYPYRSAYKRMIRLAEYLGMIREENEVYHLTQQGMMGWTLLQGYGITSVTELKTLKERGPLYENHPPIATYLRNRFVSNPDFRTLFEVLLRRGCDRLSIQELCATLIDNYPSTFLNLVYTDADGGDAPYLIEQGRGDEIYEDPDYLKQIIHSQFISNTASQFRSLGVLDEDSPVIEPKSALDPENDYWYPREFQLG</sequence>
<evidence type="ECO:0000313" key="2">
    <source>
        <dbReference type="Proteomes" id="UP000326170"/>
    </source>
</evidence>
<reference evidence="1 2" key="1">
    <citation type="journal article" date="2007" name="Int. J. Syst. Evol. Microbiol.">
        <title>Natronorubrum sulfidifaciens sp. nov., an extremely haloalkaliphilic archaeon isolated from Aiding salt lake in Xin-Jiang, China.</title>
        <authorList>
            <person name="Cui H.L."/>
            <person name="Tohty D."/>
            <person name="Liu H.C."/>
            <person name="Liu S.J."/>
            <person name="Oren A."/>
            <person name="Zhou P.J."/>
        </authorList>
    </citation>
    <scope>NUCLEOTIDE SEQUENCE [LARGE SCALE GENOMIC DNA]</scope>
    <source>
        <strain evidence="1 2">7-3</strain>
        <plasmid evidence="1">unnamed1</plasmid>
    </source>
</reference>
<name>A0A5P9P826_9EURY</name>
<gene>
    <name evidence="1" type="ORF">GCU68_17000</name>
</gene>